<dbReference type="PROSITE" id="PS50111">
    <property type="entry name" value="CHEMOTAXIS_TRANSDUC_2"/>
    <property type="match status" value="1"/>
</dbReference>
<keyword evidence="1 2" id="KW-0807">Transducer</keyword>
<dbReference type="Pfam" id="PF00015">
    <property type="entry name" value="MCPsignal"/>
    <property type="match status" value="1"/>
</dbReference>
<dbReference type="Proteomes" id="UP001565220">
    <property type="component" value="Unassembled WGS sequence"/>
</dbReference>
<dbReference type="SMART" id="SM00283">
    <property type="entry name" value="MA"/>
    <property type="match status" value="1"/>
</dbReference>
<comment type="caution">
    <text evidence="4">The sequence shown here is derived from an EMBL/GenBank/DDBJ whole genome shotgun (WGS) entry which is preliminary data.</text>
</comment>
<accession>A0ABV4E0V9</accession>
<feature type="domain" description="Methyl-accepting transducer" evidence="3">
    <location>
        <begin position="114"/>
        <end position="276"/>
    </location>
</feature>
<sequence>MDEKYVEFAKATLDYLPDFFDEQVSVALTDTEKILKFKENDKLPVKLHEGDPLPEYAAQVVKEGKSLIKYMNEKGEGIPFMVYVIPIKNKNNEIVGTFLLAKNFEMNKKIGDLTKELSESLESISAAIEECTASVQSETENNNNVISELSKTDENMKGTNEIIKIIDEVSSQTNLLGLNAAIEAARAGEEGRGFNVVAQEIRKLSNRSSESTKRIREILDNITKSVQLINSKIKESNKSFESQAAAFEEISASIQEIAHNSGVLKELTDSKLHNAI</sequence>
<dbReference type="Gene3D" id="1.10.287.950">
    <property type="entry name" value="Methyl-accepting chemotaxis protein"/>
    <property type="match status" value="1"/>
</dbReference>
<keyword evidence="5" id="KW-1185">Reference proteome</keyword>
<protein>
    <submittedName>
        <fullName evidence="4">Methyl-accepting chemotaxis protein</fullName>
    </submittedName>
</protein>
<reference evidence="4 5" key="1">
    <citation type="submission" date="2024-08" db="EMBL/GenBank/DDBJ databases">
        <title>Clostridium lapicellarii sp. nov., and Clostridium renhuaiense sp. nov., two species isolated from the mud in a fermentation cellar used for producing sauce-flavour Chinese liquors.</title>
        <authorList>
            <person name="Yang F."/>
            <person name="Wang H."/>
            <person name="Chen L.Q."/>
            <person name="Zhou N."/>
            <person name="Lu J.J."/>
            <person name="Pu X.X."/>
            <person name="Wan B."/>
            <person name="Wang L."/>
            <person name="Liu S.J."/>
        </authorList>
    </citation>
    <scope>NUCLEOTIDE SEQUENCE [LARGE SCALE GENOMIC DNA]</scope>
    <source>
        <strain evidence="4 5">MT-113</strain>
    </source>
</reference>
<evidence type="ECO:0000313" key="5">
    <source>
        <dbReference type="Proteomes" id="UP001565220"/>
    </source>
</evidence>
<organism evidence="4 5">
    <name type="scientific">Clostridium lapidicellarium</name>
    <dbReference type="NCBI Taxonomy" id="3240931"/>
    <lineage>
        <taxon>Bacteria</taxon>
        <taxon>Bacillati</taxon>
        <taxon>Bacillota</taxon>
        <taxon>Clostridia</taxon>
        <taxon>Eubacteriales</taxon>
        <taxon>Clostridiaceae</taxon>
        <taxon>Clostridium</taxon>
    </lineage>
</organism>
<gene>
    <name evidence="4" type="ORF">AB8S09_14310</name>
</gene>
<name>A0ABV4E0V9_9CLOT</name>
<dbReference type="EMBL" id="JBGFFE010000029">
    <property type="protein sequence ID" value="MEY8764793.1"/>
    <property type="molecule type" value="Genomic_DNA"/>
</dbReference>
<evidence type="ECO:0000256" key="1">
    <source>
        <dbReference type="ARBA" id="ARBA00023224"/>
    </source>
</evidence>
<evidence type="ECO:0000313" key="4">
    <source>
        <dbReference type="EMBL" id="MEY8764793.1"/>
    </source>
</evidence>
<dbReference type="InterPro" id="IPR004089">
    <property type="entry name" value="MCPsignal_dom"/>
</dbReference>
<evidence type="ECO:0000259" key="3">
    <source>
        <dbReference type="PROSITE" id="PS50111"/>
    </source>
</evidence>
<proteinExistence type="predicted"/>
<dbReference type="RefSeq" id="WP_294184352.1">
    <property type="nucleotide sequence ID" value="NZ_JBGFFE010000029.1"/>
</dbReference>
<dbReference type="PANTHER" id="PTHR32089:SF112">
    <property type="entry name" value="LYSOZYME-LIKE PROTEIN-RELATED"/>
    <property type="match status" value="1"/>
</dbReference>
<dbReference type="PANTHER" id="PTHR32089">
    <property type="entry name" value="METHYL-ACCEPTING CHEMOTAXIS PROTEIN MCPB"/>
    <property type="match status" value="1"/>
</dbReference>
<evidence type="ECO:0000256" key="2">
    <source>
        <dbReference type="PROSITE-ProRule" id="PRU00284"/>
    </source>
</evidence>
<dbReference type="SUPFAM" id="SSF58104">
    <property type="entry name" value="Methyl-accepting chemotaxis protein (MCP) signaling domain"/>
    <property type="match status" value="1"/>
</dbReference>